<evidence type="ECO:0000313" key="2">
    <source>
        <dbReference type="EMBL" id="POM23567.1"/>
    </source>
</evidence>
<evidence type="ECO:0000313" key="3">
    <source>
        <dbReference type="Proteomes" id="UP000242367"/>
    </source>
</evidence>
<dbReference type="Proteomes" id="UP000242367">
    <property type="component" value="Unassembled WGS sequence"/>
</dbReference>
<dbReference type="PROSITE" id="PS50043">
    <property type="entry name" value="HTH_LUXR_2"/>
    <property type="match status" value="1"/>
</dbReference>
<dbReference type="Pfam" id="PF00196">
    <property type="entry name" value="GerE"/>
    <property type="match status" value="1"/>
</dbReference>
<dbReference type="InterPro" id="IPR027417">
    <property type="entry name" value="P-loop_NTPase"/>
</dbReference>
<gene>
    <name evidence="2" type="ORF">BTM25_47220</name>
</gene>
<dbReference type="InterPro" id="IPR000792">
    <property type="entry name" value="Tscrpt_reg_LuxR_C"/>
</dbReference>
<dbReference type="InterPro" id="IPR016032">
    <property type="entry name" value="Sig_transdc_resp-reg_C-effctor"/>
</dbReference>
<sequence length="872" mass="89457">MTRASPVARAASAARSVVFGPWGSGRSWLLDALAERVPGPVVRISGHPDGPRGPYGAVAELLAGLEAAGLAPALTGPLREVTDALVRRAVPPAGGWDPVAVRLAVAAALGAAPSARILVDDAQWLDAADVGILAGALRAVPARVTATEPRPGNALRLCGPRTTRLLLPPLPVDDVAALLEAHGLPARWAPSAHRACGGNPRLAVALAESLPADAPGPARMPSHALDAAADGLARLSADVRATLTAAALVRRPTAAVLHRAGYRDAAVHLEAAACAGVVEAEDDGTVRFTAGLFAAALVRDAGDPRPVHAALAAAVEDPVQAVRHRLLARDGFDAALAAEADRAAAVARSHGRREPAGELALLAARRTPPAEDGVRRARLRAAAADAGAGGSAELARRVCAAVEAASAGRAERVAALLAAVDAGGQALHALDDVLAAATAAAGDDPALAAAVQLRTAVRHNLGGDPARARAAAARSVELARRGGDRAGEATALTMLARMERITGDPAAANTLAAALALDVPVETVGVQRSPQYLAARHAVFDDRLDEARERLLALLPVAERRGDAEDLEEVLRSLAEVDVRHGACARALDWSDRAVAVCAAAGLSPGPAWYTAAVAQTAGGDLDRAADLARRAVRSSRREHDLVFLSRGLLALGSAHLAAGRAADAVTALREVAALEARQQVADPRVLRWRPELAEALAAVGATAEAEDALAALEPHPGVDRAAALCAAARRRYDEAAARFHAGAAGFAALGMPVEAGRTLLAAGRVERARRRRAAARTRFEHAAELFDAAGARPWSLLAAALLDRPAASAGTALTGTERRVAVLVAAGATNREAAQRLFLSVKTVEAALSRVYRKLDVRSRTELAGALAPRA</sequence>
<keyword evidence="3" id="KW-1185">Reference proteome</keyword>
<dbReference type="RefSeq" id="WP_103565170.1">
    <property type="nucleotide sequence ID" value="NZ_MTBP01000003.1"/>
</dbReference>
<dbReference type="GO" id="GO:0003677">
    <property type="term" value="F:DNA binding"/>
    <property type="evidence" value="ECO:0007669"/>
    <property type="project" value="InterPro"/>
</dbReference>
<dbReference type="GO" id="GO:0006355">
    <property type="term" value="P:regulation of DNA-templated transcription"/>
    <property type="evidence" value="ECO:0007669"/>
    <property type="project" value="InterPro"/>
</dbReference>
<dbReference type="Gene3D" id="1.25.40.10">
    <property type="entry name" value="Tetratricopeptide repeat domain"/>
    <property type="match status" value="1"/>
</dbReference>
<protein>
    <submittedName>
        <fullName evidence="2">Putative HTH-type transcriptional regulator</fullName>
    </submittedName>
</protein>
<reference evidence="2 3" key="1">
    <citation type="journal article" date="2017" name="Chemistry">
        <title>Isolation, Biosynthesis and Chemical Modifications of Rubterolones A-F: Rare Tropolone Alkaloids from Actinomadura sp. 5-2.</title>
        <authorList>
            <person name="Guo H."/>
            <person name="Benndorf R."/>
            <person name="Leichnitz D."/>
            <person name="Klassen J.L."/>
            <person name="Vollmers J."/>
            <person name="Gorls H."/>
            <person name="Steinacker M."/>
            <person name="Weigel C."/>
            <person name="Dahse H.M."/>
            <person name="Kaster A.K."/>
            <person name="de Beer Z.W."/>
            <person name="Poulsen M."/>
            <person name="Beemelmanns C."/>
        </authorList>
    </citation>
    <scope>NUCLEOTIDE SEQUENCE [LARGE SCALE GENOMIC DNA]</scope>
    <source>
        <strain evidence="2 3">5-2</strain>
    </source>
</reference>
<dbReference type="SMART" id="SM00421">
    <property type="entry name" value="HTH_LUXR"/>
    <property type="match status" value="1"/>
</dbReference>
<dbReference type="SUPFAM" id="SSF48452">
    <property type="entry name" value="TPR-like"/>
    <property type="match status" value="1"/>
</dbReference>
<dbReference type="InterPro" id="IPR036388">
    <property type="entry name" value="WH-like_DNA-bd_sf"/>
</dbReference>
<dbReference type="PRINTS" id="PR00038">
    <property type="entry name" value="HTHLUXR"/>
</dbReference>
<accession>A0A2P4UES6</accession>
<dbReference type="InterPro" id="IPR011990">
    <property type="entry name" value="TPR-like_helical_dom_sf"/>
</dbReference>
<feature type="domain" description="HTH luxR-type" evidence="1">
    <location>
        <begin position="807"/>
        <end position="872"/>
    </location>
</feature>
<comment type="caution">
    <text evidence="2">The sequence shown here is derived from an EMBL/GenBank/DDBJ whole genome shotgun (WGS) entry which is preliminary data.</text>
</comment>
<dbReference type="AlphaFoldDB" id="A0A2P4UES6"/>
<dbReference type="SUPFAM" id="SSF52540">
    <property type="entry name" value="P-loop containing nucleoside triphosphate hydrolases"/>
    <property type="match status" value="1"/>
</dbReference>
<name>A0A2P4UES6_9ACTN</name>
<organism evidence="2 3">
    <name type="scientific">Actinomadura rubteroloni</name>
    <dbReference type="NCBI Taxonomy" id="1926885"/>
    <lineage>
        <taxon>Bacteria</taxon>
        <taxon>Bacillati</taxon>
        <taxon>Actinomycetota</taxon>
        <taxon>Actinomycetes</taxon>
        <taxon>Streptosporangiales</taxon>
        <taxon>Thermomonosporaceae</taxon>
        <taxon>Actinomadura</taxon>
    </lineage>
</organism>
<evidence type="ECO:0000259" key="1">
    <source>
        <dbReference type="PROSITE" id="PS50043"/>
    </source>
</evidence>
<dbReference type="CDD" id="cd06170">
    <property type="entry name" value="LuxR_C_like"/>
    <property type="match status" value="1"/>
</dbReference>
<dbReference type="SUPFAM" id="SSF46894">
    <property type="entry name" value="C-terminal effector domain of the bipartite response regulators"/>
    <property type="match status" value="1"/>
</dbReference>
<proteinExistence type="predicted"/>
<dbReference type="Gene3D" id="1.10.10.10">
    <property type="entry name" value="Winged helix-like DNA-binding domain superfamily/Winged helix DNA-binding domain"/>
    <property type="match status" value="1"/>
</dbReference>
<dbReference type="EMBL" id="MTBP01000003">
    <property type="protein sequence ID" value="POM23567.1"/>
    <property type="molecule type" value="Genomic_DNA"/>
</dbReference>